<feature type="chain" id="PRO_5021897825" evidence="5">
    <location>
        <begin position="27"/>
        <end position="476"/>
    </location>
</feature>
<dbReference type="PROSITE" id="PS00143">
    <property type="entry name" value="INSULINASE"/>
    <property type="match status" value="1"/>
</dbReference>
<comment type="cofactor">
    <cofactor evidence="1">
        <name>Zn(2+)</name>
        <dbReference type="ChEBI" id="CHEBI:29105"/>
    </cofactor>
</comment>
<dbReference type="AlphaFoldDB" id="A0A560I2P3"/>
<comment type="caution">
    <text evidence="8">The sequence shown here is derived from an EMBL/GenBank/DDBJ whole genome shotgun (WGS) entry which is preliminary data.</text>
</comment>
<dbReference type="SUPFAM" id="SSF63411">
    <property type="entry name" value="LuxS/MPP-like metallohydrolase"/>
    <property type="match status" value="2"/>
</dbReference>
<dbReference type="GO" id="GO:0004222">
    <property type="term" value="F:metalloendopeptidase activity"/>
    <property type="evidence" value="ECO:0007669"/>
    <property type="project" value="InterPro"/>
</dbReference>
<reference evidence="8 9" key="1">
    <citation type="submission" date="2019-06" db="EMBL/GenBank/DDBJ databases">
        <title>Genomic Encyclopedia of Type Strains, Phase IV (KMG-V): Genome sequencing to study the core and pangenomes of soil and plant-associated prokaryotes.</title>
        <authorList>
            <person name="Whitman W."/>
        </authorList>
    </citation>
    <scope>NUCLEOTIDE SEQUENCE [LARGE SCALE GENOMIC DNA]</scope>
    <source>
        <strain evidence="8 9">BR 11140</strain>
    </source>
</reference>
<evidence type="ECO:0000256" key="4">
    <source>
        <dbReference type="RuleBase" id="RU004447"/>
    </source>
</evidence>
<evidence type="ECO:0000313" key="9">
    <source>
        <dbReference type="Proteomes" id="UP000318050"/>
    </source>
</evidence>
<keyword evidence="3" id="KW-0378">Hydrolase</keyword>
<feature type="signal peptide" evidence="5">
    <location>
        <begin position="1"/>
        <end position="26"/>
    </location>
</feature>
<evidence type="ECO:0000259" key="7">
    <source>
        <dbReference type="Pfam" id="PF05193"/>
    </source>
</evidence>
<dbReference type="GO" id="GO:0046872">
    <property type="term" value="F:metal ion binding"/>
    <property type="evidence" value="ECO:0007669"/>
    <property type="project" value="InterPro"/>
</dbReference>
<gene>
    <name evidence="8" type="ORF">FBZ92_11952</name>
</gene>
<evidence type="ECO:0000256" key="5">
    <source>
        <dbReference type="SAM" id="SignalP"/>
    </source>
</evidence>
<dbReference type="InterPro" id="IPR050361">
    <property type="entry name" value="MPP/UQCRC_Complex"/>
</dbReference>
<keyword evidence="8" id="KW-0645">Protease</keyword>
<accession>A0A560I2P3</accession>
<comment type="similarity">
    <text evidence="2 4">Belongs to the peptidase M16 family.</text>
</comment>
<dbReference type="PANTHER" id="PTHR11851:SF49">
    <property type="entry name" value="MITOCHONDRIAL-PROCESSING PEPTIDASE SUBUNIT ALPHA"/>
    <property type="match status" value="1"/>
</dbReference>
<evidence type="ECO:0000313" key="8">
    <source>
        <dbReference type="EMBL" id="TWB52189.1"/>
    </source>
</evidence>
<keyword evidence="5" id="KW-0732">Signal</keyword>
<dbReference type="InterPro" id="IPR007863">
    <property type="entry name" value="Peptidase_M16_C"/>
</dbReference>
<evidence type="ECO:0000256" key="1">
    <source>
        <dbReference type="ARBA" id="ARBA00001947"/>
    </source>
</evidence>
<name>A0A560I2P3_9PROT</name>
<protein>
    <submittedName>
        <fullName evidence="8">Zinc protease</fullName>
    </submittedName>
</protein>
<evidence type="ECO:0000256" key="3">
    <source>
        <dbReference type="ARBA" id="ARBA00023049"/>
    </source>
</evidence>
<dbReference type="InterPro" id="IPR001431">
    <property type="entry name" value="Pept_M16_Zn_BS"/>
</dbReference>
<feature type="domain" description="Peptidase M16 C-terminal" evidence="7">
    <location>
        <begin position="199"/>
        <end position="384"/>
    </location>
</feature>
<proteinExistence type="inferred from homology"/>
<dbReference type="GO" id="GO:0006508">
    <property type="term" value="P:proteolysis"/>
    <property type="evidence" value="ECO:0007669"/>
    <property type="project" value="UniProtKB-KW"/>
</dbReference>
<keyword evidence="3" id="KW-0482">Metalloprotease</keyword>
<dbReference type="Pfam" id="PF00675">
    <property type="entry name" value="Peptidase_M16"/>
    <property type="match status" value="1"/>
</dbReference>
<sequence length="476" mass="50214">MGVFWRPFWGARFAALALALMVPAAAASARVFDPETFTLANGLQVVVVPNHRAPVVTQMLFYKAGAADEPAGRSGVAHYLEHLMFRGTATVPSGAFSREVAAHGGVENAYTNQDQTVYFQTIARDQLPLTLRLEADRMANLRIRPETAAPELAVVLNERRQRTEASPAARLREQVQAALFRAYPYARPVVGRPEEVAALTPADAGAYYRAWYAPNNAVLVVAGDISAATLRPLAEGTFGRIPARPVPDRVVARGAPSAGGQDRRIELKDAQVRQPSLSRVWVAPSHGWAAEPAQVYALEVLQTILGGGATGRLYQALVVRQGLAAGVSVDYLADALGPGQFSLGVVPGPDVTVADAEAGLNAELARLLHDGVGAAEVAAAIRRLQVGAIYARDSLQGPASEFGVALTTGQSVADVEAWPDRIAAVTVGDVNRALRTVLGGRGSVTALLLPDPDAPTPEEELEDVAAAQGMAQGAIR</sequence>
<dbReference type="Proteomes" id="UP000318050">
    <property type="component" value="Unassembled WGS sequence"/>
</dbReference>
<organism evidence="8 9">
    <name type="scientific">Nitrospirillum amazonense</name>
    <dbReference type="NCBI Taxonomy" id="28077"/>
    <lineage>
        <taxon>Bacteria</taxon>
        <taxon>Pseudomonadati</taxon>
        <taxon>Pseudomonadota</taxon>
        <taxon>Alphaproteobacteria</taxon>
        <taxon>Rhodospirillales</taxon>
        <taxon>Azospirillaceae</taxon>
        <taxon>Nitrospirillum</taxon>
    </lineage>
</organism>
<evidence type="ECO:0000259" key="6">
    <source>
        <dbReference type="Pfam" id="PF00675"/>
    </source>
</evidence>
<dbReference type="Gene3D" id="3.30.830.10">
    <property type="entry name" value="Metalloenzyme, LuxS/M16 peptidase-like"/>
    <property type="match status" value="2"/>
</dbReference>
<evidence type="ECO:0000256" key="2">
    <source>
        <dbReference type="ARBA" id="ARBA00007261"/>
    </source>
</evidence>
<dbReference type="Pfam" id="PF05193">
    <property type="entry name" value="Peptidase_M16_C"/>
    <property type="match status" value="1"/>
</dbReference>
<dbReference type="InterPro" id="IPR011249">
    <property type="entry name" value="Metalloenz_LuxS/M16"/>
</dbReference>
<dbReference type="EMBL" id="VITT01000019">
    <property type="protein sequence ID" value="TWB52189.1"/>
    <property type="molecule type" value="Genomic_DNA"/>
</dbReference>
<dbReference type="PANTHER" id="PTHR11851">
    <property type="entry name" value="METALLOPROTEASE"/>
    <property type="match status" value="1"/>
</dbReference>
<dbReference type="InterPro" id="IPR011765">
    <property type="entry name" value="Pept_M16_N"/>
</dbReference>
<feature type="domain" description="Peptidase M16 N-terminal" evidence="6">
    <location>
        <begin position="45"/>
        <end position="190"/>
    </location>
</feature>